<comment type="caution">
    <text evidence="2">The sequence shown here is derived from an EMBL/GenBank/DDBJ whole genome shotgun (WGS) entry which is preliminary data.</text>
</comment>
<evidence type="ECO:0000313" key="2">
    <source>
        <dbReference type="EMBL" id="OCA87175.1"/>
    </source>
</evidence>
<dbReference type="Proteomes" id="UP000092578">
    <property type="component" value="Unassembled WGS sequence"/>
</dbReference>
<organism evidence="2 3">
    <name type="scientific">Pseudobacillus wudalianchiensis</name>
    <dbReference type="NCBI Taxonomy" id="1743143"/>
    <lineage>
        <taxon>Bacteria</taxon>
        <taxon>Bacillati</taxon>
        <taxon>Bacillota</taxon>
        <taxon>Bacilli</taxon>
        <taxon>Bacillales</taxon>
        <taxon>Bacillaceae</taxon>
        <taxon>Pseudobacillus</taxon>
    </lineage>
</organism>
<dbReference type="SUPFAM" id="SSF52821">
    <property type="entry name" value="Rhodanese/Cell cycle control phosphatase"/>
    <property type="match status" value="1"/>
</dbReference>
<reference evidence="3" key="1">
    <citation type="submission" date="2016-05" db="EMBL/GenBank/DDBJ databases">
        <authorList>
            <person name="Liu B."/>
            <person name="Wang J."/>
            <person name="Zhu Y."/>
            <person name="Liu G."/>
            <person name="Chen Q."/>
            <person name="Chen Z."/>
            <person name="Lan J."/>
            <person name="Che J."/>
            <person name="Ge C."/>
            <person name="Shi H."/>
            <person name="Pan Z."/>
            <person name="Liu X."/>
        </authorList>
    </citation>
    <scope>NUCLEOTIDE SEQUENCE [LARGE SCALE GENOMIC DNA]</scope>
    <source>
        <strain evidence="3">FJAT-27215</strain>
    </source>
</reference>
<name>A0A1B9ATC4_9BACI</name>
<sequence length="117" mass="13267">MFILLGVIVLLILPMLYKRYVPVVGTEEIQGCHNNENVSLVDVRDFHEASRNPVSSAVHIPLPYLARQHNEISNKEVIVIVSDKVLLNLSVRQLKKYGFDVKGYCCKKNTIYSPLSI</sequence>
<feature type="domain" description="Rhodanese" evidence="1">
    <location>
        <begin position="34"/>
        <end position="107"/>
    </location>
</feature>
<evidence type="ECO:0000259" key="1">
    <source>
        <dbReference type="PROSITE" id="PS50206"/>
    </source>
</evidence>
<dbReference type="InterPro" id="IPR001763">
    <property type="entry name" value="Rhodanese-like_dom"/>
</dbReference>
<dbReference type="AlphaFoldDB" id="A0A1B9ATC4"/>
<dbReference type="InterPro" id="IPR036873">
    <property type="entry name" value="Rhodanese-like_dom_sf"/>
</dbReference>
<proteinExistence type="predicted"/>
<accession>A0A1B9ATC4</accession>
<protein>
    <recommendedName>
        <fullName evidence="1">Rhodanese domain-containing protein</fullName>
    </recommendedName>
</protein>
<evidence type="ECO:0000313" key="3">
    <source>
        <dbReference type="Proteomes" id="UP000092578"/>
    </source>
</evidence>
<dbReference type="RefSeq" id="WP_065410620.1">
    <property type="nucleotide sequence ID" value="NZ_MAYT01000023.1"/>
</dbReference>
<keyword evidence="3" id="KW-1185">Reference proteome</keyword>
<dbReference type="Gene3D" id="3.40.250.10">
    <property type="entry name" value="Rhodanese-like domain"/>
    <property type="match status" value="1"/>
</dbReference>
<gene>
    <name evidence="2" type="ORF">A8F95_07875</name>
</gene>
<dbReference type="PROSITE" id="PS50206">
    <property type="entry name" value="RHODANESE_3"/>
    <property type="match status" value="1"/>
</dbReference>
<dbReference type="EMBL" id="MAYT01000023">
    <property type="protein sequence ID" value="OCA87175.1"/>
    <property type="molecule type" value="Genomic_DNA"/>
</dbReference>